<protein>
    <submittedName>
        <fullName evidence="2">Aminoglycoside 6'-N-acetyltransferase I</fullName>
        <ecNumber evidence="2">2.3.1.82</ecNumber>
    </submittedName>
</protein>
<reference evidence="2 3" key="1">
    <citation type="submission" date="2021-03" db="EMBL/GenBank/DDBJ databases">
        <title>Sequencing the genomes of 1000 actinobacteria strains.</title>
        <authorList>
            <person name="Klenk H.-P."/>
        </authorList>
    </citation>
    <scope>NUCLEOTIDE SEQUENCE [LARGE SCALE GENOMIC DNA]</scope>
    <source>
        <strain evidence="2 3">DSM 20168</strain>
    </source>
</reference>
<dbReference type="GO" id="GO:0047663">
    <property type="term" value="F:aminoglycoside 6'-N-acetyltransferase activity"/>
    <property type="evidence" value="ECO:0007669"/>
    <property type="project" value="UniProtKB-EC"/>
</dbReference>
<dbReference type="CDD" id="cd04301">
    <property type="entry name" value="NAT_SF"/>
    <property type="match status" value="1"/>
</dbReference>
<dbReference type="RefSeq" id="WP_188946740.1">
    <property type="nucleotide sequence ID" value="NZ_BMPH01000001.1"/>
</dbReference>
<comment type="caution">
    <text evidence="2">The sequence shown here is derived from an EMBL/GenBank/DDBJ whole genome shotgun (WGS) entry which is preliminary data.</text>
</comment>
<organism evidence="2 3">
    <name type="scientific">Glutamicibacter protophormiae</name>
    <name type="common">Brevibacterium protophormiae</name>
    <dbReference type="NCBI Taxonomy" id="37930"/>
    <lineage>
        <taxon>Bacteria</taxon>
        <taxon>Bacillati</taxon>
        <taxon>Actinomycetota</taxon>
        <taxon>Actinomycetes</taxon>
        <taxon>Micrococcales</taxon>
        <taxon>Micrococcaceae</taxon>
        <taxon>Glutamicibacter</taxon>
    </lineage>
</organism>
<dbReference type="EC" id="2.3.1.82" evidence="2"/>
<dbReference type="EMBL" id="JAGIOJ010000001">
    <property type="protein sequence ID" value="MBP2400037.1"/>
    <property type="molecule type" value="Genomic_DNA"/>
</dbReference>
<dbReference type="Proteomes" id="UP001195422">
    <property type="component" value="Unassembled WGS sequence"/>
</dbReference>
<keyword evidence="2" id="KW-0808">Transferase</keyword>
<dbReference type="InterPro" id="IPR000182">
    <property type="entry name" value="GNAT_dom"/>
</dbReference>
<name>A0ABS4XU50_GLUPR</name>
<dbReference type="InterPro" id="IPR016181">
    <property type="entry name" value="Acyl_CoA_acyltransferase"/>
</dbReference>
<evidence type="ECO:0000313" key="2">
    <source>
        <dbReference type="EMBL" id="MBP2400037.1"/>
    </source>
</evidence>
<evidence type="ECO:0000259" key="1">
    <source>
        <dbReference type="PROSITE" id="PS51186"/>
    </source>
</evidence>
<gene>
    <name evidence="2" type="ORF">JOF39_003118</name>
</gene>
<dbReference type="Pfam" id="PF00583">
    <property type="entry name" value="Acetyltransf_1"/>
    <property type="match status" value="1"/>
</dbReference>
<keyword evidence="2" id="KW-0012">Acyltransferase</keyword>
<accession>A0ABS4XU50</accession>
<feature type="domain" description="N-acetyltransferase" evidence="1">
    <location>
        <begin position="6"/>
        <end position="153"/>
    </location>
</feature>
<sequence>MPTPAFSIQPLEPGDYPAVRELSRSLGRCSAPERFAPGGCLLAAPSENGRLVGWAKAQWWDPQDPVAPAGYYLGGVEVDRRWRRRGVAAALGLARLRWVAQRADAAWCVVNTRNSASLALQRCLGFTVRARGASFGTVEFTGGAGLLLCRPLEDFAPRDGADNDEQK</sequence>
<keyword evidence="3" id="KW-1185">Reference proteome</keyword>
<proteinExistence type="predicted"/>
<dbReference type="PROSITE" id="PS51186">
    <property type="entry name" value="GNAT"/>
    <property type="match status" value="1"/>
</dbReference>
<dbReference type="SUPFAM" id="SSF55729">
    <property type="entry name" value="Acyl-CoA N-acyltransferases (Nat)"/>
    <property type="match status" value="1"/>
</dbReference>
<dbReference type="Gene3D" id="3.40.630.30">
    <property type="match status" value="1"/>
</dbReference>
<evidence type="ECO:0000313" key="3">
    <source>
        <dbReference type="Proteomes" id="UP001195422"/>
    </source>
</evidence>